<dbReference type="SUPFAM" id="SSF51905">
    <property type="entry name" value="FAD/NAD(P)-binding domain"/>
    <property type="match status" value="2"/>
</dbReference>
<dbReference type="Proteomes" id="UP000192220">
    <property type="component" value="Unplaced"/>
</dbReference>
<dbReference type="AlphaFoldDB" id="A0A2I4C088"/>
<dbReference type="Pfam" id="PF16092">
    <property type="entry name" value="CFAP61_N"/>
    <property type="match status" value="1"/>
</dbReference>
<keyword evidence="6" id="KW-0969">Cilium</keyword>
<dbReference type="InterPro" id="IPR016181">
    <property type="entry name" value="Acyl_CoA_acyltransferase"/>
</dbReference>
<dbReference type="Pfam" id="PF07992">
    <property type="entry name" value="Pyr_redox_2"/>
    <property type="match status" value="1"/>
</dbReference>
<dbReference type="InterPro" id="IPR056299">
    <property type="entry name" value="CFAP61_dimer"/>
</dbReference>
<feature type="region of interest" description="Disordered" evidence="1">
    <location>
        <begin position="1"/>
        <end position="20"/>
    </location>
</feature>
<dbReference type="InterPro" id="IPR036188">
    <property type="entry name" value="FAD/NAD-bd_sf"/>
</dbReference>
<proteinExistence type="predicted"/>
<dbReference type="InParanoid" id="A0A2I4C088"/>
<dbReference type="PANTHER" id="PTHR21178:SF8">
    <property type="entry name" value="CILIA- AND FLAGELLA-ASSOCIATED PROTEIN 61"/>
    <property type="match status" value="1"/>
</dbReference>
<dbReference type="PANTHER" id="PTHR21178">
    <property type="entry name" value="CILIA- AND FLAGELLA-ASSOCIATED PROTEIN 61"/>
    <property type="match status" value="1"/>
</dbReference>
<dbReference type="InterPro" id="IPR023753">
    <property type="entry name" value="FAD/NAD-binding_dom"/>
</dbReference>
<evidence type="ECO:0000313" key="5">
    <source>
        <dbReference type="Proteomes" id="UP000192220"/>
    </source>
</evidence>
<sequence length="1116" mass="125118">MRRSGPGEDEEEEAVTVRRTESADAEEIQALLTSTDQALFGRIDVLHLLEKANLAVTVFNDQNQILAHASFCDYPAAELVDQGLWESFLHNHFSSDSCTPVNTLFLHLLVSQAGVSSSCAKLIIRTVFSAVAELDHICLLCPNVTALGPDLDQIFKPLQRLTDPGPPCSAFICHREDHAPRLRVRPARVEDHDDILLLLDPQNMKSTSETSKFILDLIKNQNQKQKRHSAVCEVDGAVVGFVSVHTDIDVGTLQNHFDLSEFDDFYKVDQQNLQPASQSCPEGPERNQNQFPSQEVTSNAFCIQLLRMKKKYETRSADCLPYLFQLFPDLVYCLSSCPEFPLSQNFVQVPSRSSSSLSTSFCVLHRSWIRKVEVRPAVPADRLAVSDLVKNLDRNQSLLQDLDSFYRTRSDPNSVPLQAFVTQVDGQVVGILIIRDEQDTEYLRARFNIENFIYFSHHRYDEHAHILHFILKCCFQNLSRHLFKEVLRLSHKSCLYHRVYLPHYQQTSCVHPLDPILDCGVPVGPRQQIIYPLEELGINAPSRRLTEDQEPFSLSLISRKLTMEQKVLVNSRVVVVGASDTGLAFLQVLCLCPHLRFTNLVLVSTHGFHGDYDPEDVGFLSTSHAHSSRDLAQTHLLSCVRVLTGKMVQIRRKSKSILLSTGDKVPYDHLILCTGLQYRVPCPTGVVGTQVPDLDPDCRYTGPVPSNLFTLNDPQDCRMVHHWICDNFVDRDENAVIFGHGVDVFSSVETLLRLGVGGSRIHVVQPPSEPGPSCFRDPAVERAVAAAMRSAGVQVHQNCVLAQINEGQRADPITSVSFSRDPEPVHLQCGVFINLSNKGVDHQVFDSISRSSLTFDFRLVIDSTFRTSDPFIYAAGPLTKFSCRYYSEGRSHADFSSKEVGQDLAAVLLAHYDPTLETLNEPEPDRLIPLYDRPKVQGAKLPGGFHYLHVTGPGGPDRSSPRAQPDGDIVTGRAETGDYFSLHLDHHELVETLTCLSLKPIPVPNYLSLYGQHQNLLGQLQNRYHQGLIPDLYRFFSQSSLLVVFHDRFPDFQKELNQISCSKPKVGSDPIIQEDGLRPQGSRKEAEVRGAVRSSAVRFLTYNQNLLPMLGPAGRF</sequence>
<feature type="domain" description="FAD/NAD(P)-binding" evidence="2">
    <location>
        <begin position="572"/>
        <end position="879"/>
    </location>
</feature>
<dbReference type="KEGG" id="alim:106524232"/>
<keyword evidence="6" id="KW-0282">Flagellum</keyword>
<evidence type="ECO:0000259" key="3">
    <source>
        <dbReference type="Pfam" id="PF16092"/>
    </source>
</evidence>
<keyword evidence="5" id="KW-1185">Reference proteome</keyword>
<reference evidence="6" key="1">
    <citation type="submission" date="2025-08" db="UniProtKB">
        <authorList>
            <consortium name="RefSeq"/>
        </authorList>
    </citation>
    <scope>IDENTIFICATION</scope>
</reference>
<evidence type="ECO:0000256" key="1">
    <source>
        <dbReference type="SAM" id="MobiDB-lite"/>
    </source>
</evidence>
<dbReference type="Pfam" id="PF23150">
    <property type="entry name" value="CFAP61_dimer"/>
    <property type="match status" value="1"/>
</dbReference>
<evidence type="ECO:0000259" key="4">
    <source>
        <dbReference type="Pfam" id="PF23150"/>
    </source>
</evidence>
<protein>
    <submittedName>
        <fullName evidence="6">Cilia- and flagella-associated protein 61</fullName>
    </submittedName>
</protein>
<dbReference type="GeneID" id="106524232"/>
<dbReference type="SUPFAM" id="SSF55729">
    <property type="entry name" value="Acyl-CoA N-acyltransferases (Nat)"/>
    <property type="match status" value="1"/>
</dbReference>
<dbReference type="InterPro" id="IPR038884">
    <property type="entry name" value="CFAP61"/>
</dbReference>
<dbReference type="OrthoDB" id="382863at2759"/>
<dbReference type="InterPro" id="IPR032151">
    <property type="entry name" value="CFAP61_N"/>
</dbReference>
<keyword evidence="6" id="KW-0966">Cell projection</keyword>
<accession>A0A2I4C088</accession>
<evidence type="ECO:0000259" key="2">
    <source>
        <dbReference type="Pfam" id="PF07992"/>
    </source>
</evidence>
<dbReference type="RefSeq" id="XP_013873411.1">
    <property type="nucleotide sequence ID" value="XM_014017957.1"/>
</dbReference>
<feature type="domain" description="Cilia- and flagella-associated protein 61 N-terminal" evidence="3">
    <location>
        <begin position="16"/>
        <end position="267"/>
    </location>
</feature>
<dbReference type="STRING" id="52670.A0A2I4C088"/>
<gene>
    <name evidence="6" type="primary">cfap61</name>
</gene>
<evidence type="ECO:0000313" key="6">
    <source>
        <dbReference type="RefSeq" id="XP_013873411.1"/>
    </source>
</evidence>
<name>A0A2I4C088_AUSLI</name>
<organism evidence="5 6">
    <name type="scientific">Austrofundulus limnaeus</name>
    <name type="common">Annual killifish</name>
    <dbReference type="NCBI Taxonomy" id="52670"/>
    <lineage>
        <taxon>Eukaryota</taxon>
        <taxon>Metazoa</taxon>
        <taxon>Chordata</taxon>
        <taxon>Craniata</taxon>
        <taxon>Vertebrata</taxon>
        <taxon>Euteleostomi</taxon>
        <taxon>Actinopterygii</taxon>
        <taxon>Neopterygii</taxon>
        <taxon>Teleostei</taxon>
        <taxon>Neoteleostei</taxon>
        <taxon>Acanthomorphata</taxon>
        <taxon>Ovalentaria</taxon>
        <taxon>Atherinomorphae</taxon>
        <taxon>Cyprinodontiformes</taxon>
        <taxon>Rivulidae</taxon>
        <taxon>Austrofundulus</taxon>
    </lineage>
</organism>
<dbReference type="Gene3D" id="3.50.50.60">
    <property type="entry name" value="FAD/NAD(P)-binding domain"/>
    <property type="match status" value="2"/>
</dbReference>
<dbReference type="GO" id="GO:0016491">
    <property type="term" value="F:oxidoreductase activity"/>
    <property type="evidence" value="ECO:0007669"/>
    <property type="project" value="InterPro"/>
</dbReference>
<dbReference type="CTD" id="26074"/>
<feature type="domain" description="CFAP61 dimerisation" evidence="4">
    <location>
        <begin position="929"/>
        <end position="1041"/>
    </location>
</feature>